<gene>
    <name evidence="2" type="ORF">NCTC10736_01889</name>
</gene>
<evidence type="ECO:0000313" key="2">
    <source>
        <dbReference type="EMBL" id="SUI76288.1"/>
    </source>
</evidence>
<dbReference type="EMBL" id="UGYV01000001">
    <property type="protein sequence ID" value="SUI76288.1"/>
    <property type="molecule type" value="Genomic_DNA"/>
</dbReference>
<accession>A0A380A8R8</accession>
<dbReference type="AlphaFoldDB" id="A0A380A8R8"/>
<evidence type="ECO:0000313" key="3">
    <source>
        <dbReference type="Proteomes" id="UP000255061"/>
    </source>
</evidence>
<name>A0A380A8R8_9GAMM</name>
<feature type="domain" description="Chalcone isomerase" evidence="1">
    <location>
        <begin position="103"/>
        <end position="200"/>
    </location>
</feature>
<protein>
    <recommendedName>
        <fullName evidence="1">Chalcone isomerase domain-containing protein</fullName>
    </recommendedName>
</protein>
<dbReference type="RefSeq" id="WP_115406071.1">
    <property type="nucleotide sequence ID" value="NZ_UGYV01000001.1"/>
</dbReference>
<sequence length="206" mass="23473">MAVILNRYYNLKLSLSFLYSSGLGLLLLTLFTAPLAAREGDTLASTTVVVESSEVSEPTQNFLEVGRGEMDWLWFSLYKAKLMTLTGRYQQGQYPLLLDIEYYRDIAAEDLLQATREQWQHLQFSADDIKRWQSLLTATWPDVKPGDHLSFKVIDEQTSQFFFNQQPLGVMHDANFAAAFLAIWLSKDTSRPSLRAQLLGEKSCDC</sequence>
<dbReference type="Pfam" id="PF16036">
    <property type="entry name" value="Chalcone_3"/>
    <property type="match status" value="1"/>
</dbReference>
<organism evidence="2 3">
    <name type="scientific">Shewanella morhuae</name>
    <dbReference type="NCBI Taxonomy" id="365591"/>
    <lineage>
        <taxon>Bacteria</taxon>
        <taxon>Pseudomonadati</taxon>
        <taxon>Pseudomonadota</taxon>
        <taxon>Gammaproteobacteria</taxon>
        <taxon>Alteromonadales</taxon>
        <taxon>Shewanellaceae</taxon>
        <taxon>Shewanella</taxon>
    </lineage>
</organism>
<proteinExistence type="predicted"/>
<dbReference type="InterPro" id="IPR016087">
    <property type="entry name" value="Chalcone_isomerase"/>
</dbReference>
<dbReference type="Proteomes" id="UP000255061">
    <property type="component" value="Unassembled WGS sequence"/>
</dbReference>
<evidence type="ECO:0000259" key="1">
    <source>
        <dbReference type="Pfam" id="PF16036"/>
    </source>
</evidence>
<reference evidence="2 3" key="1">
    <citation type="submission" date="2018-06" db="EMBL/GenBank/DDBJ databases">
        <authorList>
            <consortium name="Pathogen Informatics"/>
            <person name="Doyle S."/>
        </authorList>
    </citation>
    <scope>NUCLEOTIDE SEQUENCE [LARGE SCALE GENOMIC DNA]</scope>
    <source>
        <strain evidence="2 3">NCTC10736</strain>
    </source>
</reference>